<reference evidence="2" key="1">
    <citation type="journal article" date="2019" name="Sci. Rep.">
        <title>Draft genome of Tanacetum cinerariifolium, the natural source of mosquito coil.</title>
        <authorList>
            <person name="Yamashiro T."/>
            <person name="Shiraishi A."/>
            <person name="Satake H."/>
            <person name="Nakayama K."/>
        </authorList>
    </citation>
    <scope>NUCLEOTIDE SEQUENCE</scope>
</reference>
<feature type="domain" description="YcaO" evidence="1">
    <location>
        <begin position="1"/>
        <end position="135"/>
    </location>
</feature>
<accession>A0A699TSF4</accession>
<feature type="non-terminal residue" evidence="2">
    <location>
        <position position="1"/>
    </location>
</feature>
<organism evidence="2">
    <name type="scientific">Tanacetum cinerariifolium</name>
    <name type="common">Dalmatian daisy</name>
    <name type="synonym">Chrysanthemum cinerariifolium</name>
    <dbReference type="NCBI Taxonomy" id="118510"/>
    <lineage>
        <taxon>Eukaryota</taxon>
        <taxon>Viridiplantae</taxon>
        <taxon>Streptophyta</taxon>
        <taxon>Embryophyta</taxon>
        <taxon>Tracheophyta</taxon>
        <taxon>Spermatophyta</taxon>
        <taxon>Magnoliopsida</taxon>
        <taxon>eudicotyledons</taxon>
        <taxon>Gunneridae</taxon>
        <taxon>Pentapetalae</taxon>
        <taxon>asterids</taxon>
        <taxon>campanulids</taxon>
        <taxon>Asterales</taxon>
        <taxon>Asteraceae</taxon>
        <taxon>Asteroideae</taxon>
        <taxon>Anthemideae</taxon>
        <taxon>Anthemidinae</taxon>
        <taxon>Tanacetum</taxon>
    </lineage>
</organism>
<dbReference type="InterPro" id="IPR003776">
    <property type="entry name" value="YcaO-like_dom"/>
</dbReference>
<dbReference type="EMBL" id="BKCJ011274544">
    <property type="protein sequence ID" value="GFD13745.1"/>
    <property type="molecule type" value="Genomic_DNA"/>
</dbReference>
<dbReference type="AlphaFoldDB" id="A0A699TSF4"/>
<proteinExistence type="predicted"/>
<sequence>LANQEPRAAESMREWLALSPAELFAQLENSVFSVQRTVNFSELPTVPFNSLATPADLLRVVHERLAAAGLSIYYVEFTNPDSPVRTLKAIVPELEVETMTYDRIGRRNLTKLLARQSPLVGLGTPPPGAQPVPLPAADEVALGGPAWFNIQLAREQVGALYALYREPERHVYYFSDSEATPTHA</sequence>
<comment type="caution">
    <text evidence="2">The sequence shown here is derived from an EMBL/GenBank/DDBJ whole genome shotgun (WGS) entry which is preliminary data.</text>
</comment>
<dbReference type="Pfam" id="PF02624">
    <property type="entry name" value="YcaO"/>
    <property type="match status" value="1"/>
</dbReference>
<dbReference type="PROSITE" id="PS51664">
    <property type="entry name" value="YCAO"/>
    <property type="match status" value="1"/>
</dbReference>
<gene>
    <name evidence="2" type="ORF">Tci_885714</name>
</gene>
<name>A0A699TSF4_TANCI</name>
<protein>
    <recommendedName>
        <fullName evidence="1">YcaO domain-containing protein</fullName>
    </recommendedName>
</protein>
<evidence type="ECO:0000313" key="2">
    <source>
        <dbReference type="EMBL" id="GFD13745.1"/>
    </source>
</evidence>
<evidence type="ECO:0000259" key="1">
    <source>
        <dbReference type="PROSITE" id="PS51664"/>
    </source>
</evidence>